<evidence type="ECO:0000256" key="1">
    <source>
        <dbReference type="PROSITE-ProRule" id="PRU00285"/>
    </source>
</evidence>
<organism evidence="5 6">
    <name type="scientific">Salix viminalis</name>
    <name type="common">Common osier</name>
    <name type="synonym">Basket willow</name>
    <dbReference type="NCBI Taxonomy" id="40686"/>
    <lineage>
        <taxon>Eukaryota</taxon>
        <taxon>Viridiplantae</taxon>
        <taxon>Streptophyta</taxon>
        <taxon>Embryophyta</taxon>
        <taxon>Tracheophyta</taxon>
        <taxon>Spermatophyta</taxon>
        <taxon>Magnoliopsida</taxon>
        <taxon>eudicotyledons</taxon>
        <taxon>Gunneridae</taxon>
        <taxon>Pentapetalae</taxon>
        <taxon>rosids</taxon>
        <taxon>fabids</taxon>
        <taxon>Malpighiales</taxon>
        <taxon>Salicaceae</taxon>
        <taxon>Saliceae</taxon>
        <taxon>Salix</taxon>
    </lineage>
</organism>
<evidence type="ECO:0000256" key="3">
    <source>
        <dbReference type="SAM" id="Phobius"/>
    </source>
</evidence>
<evidence type="ECO:0000313" key="6">
    <source>
        <dbReference type="Proteomes" id="UP001151529"/>
    </source>
</evidence>
<dbReference type="AlphaFoldDB" id="A0A9Q0PTX3"/>
<protein>
    <recommendedName>
        <fullName evidence="4">SHSP domain-containing protein</fullName>
    </recommendedName>
</protein>
<keyword evidence="3" id="KW-1133">Transmembrane helix</keyword>
<proteinExistence type="inferred from homology"/>
<dbReference type="CDD" id="cd06464">
    <property type="entry name" value="ACD_sHsps-like"/>
    <property type="match status" value="1"/>
</dbReference>
<dbReference type="EMBL" id="JAPFFL010000011">
    <property type="protein sequence ID" value="KAJ6694011.1"/>
    <property type="molecule type" value="Genomic_DNA"/>
</dbReference>
<keyword evidence="6" id="KW-1185">Reference proteome</keyword>
<name>A0A9Q0PTX3_SALVM</name>
<comment type="caution">
    <text evidence="5">The sequence shown here is derived from an EMBL/GenBank/DDBJ whole genome shotgun (WGS) entry which is preliminary data.</text>
</comment>
<comment type="similarity">
    <text evidence="1 2">Belongs to the small heat shock protein (HSP20) family.</text>
</comment>
<dbReference type="PROSITE" id="PS01031">
    <property type="entry name" value="SHSP"/>
    <property type="match status" value="1"/>
</dbReference>
<dbReference type="InterPro" id="IPR008978">
    <property type="entry name" value="HSP20-like_chaperone"/>
</dbReference>
<sequence>MARSNVKPSYEDFEPYCKWRVEEGQKTLEVHLYGFRKEQVRVQVINGGNMIITGERRVDESRWTRFLKEIKVPKECNTNEIRASQENGPTKPTKINQDAVAKDTATENLDVAAENNKMATVNAAVLATSPTLRSFIMQLKDSFLRLEMRKKMGVNVAVAAVLTIALAVFVTFKQRQCPPVEN</sequence>
<evidence type="ECO:0000256" key="2">
    <source>
        <dbReference type="RuleBase" id="RU003616"/>
    </source>
</evidence>
<gene>
    <name evidence="5" type="ORF">OIU85_004769</name>
</gene>
<dbReference type="Gene3D" id="2.60.40.790">
    <property type="match status" value="1"/>
</dbReference>
<feature type="transmembrane region" description="Helical" evidence="3">
    <location>
        <begin position="152"/>
        <end position="172"/>
    </location>
</feature>
<dbReference type="Pfam" id="PF00011">
    <property type="entry name" value="HSP20"/>
    <property type="match status" value="1"/>
</dbReference>
<dbReference type="OrthoDB" id="1431247at2759"/>
<feature type="domain" description="SHSP" evidence="4">
    <location>
        <begin position="7"/>
        <end position="114"/>
    </location>
</feature>
<keyword evidence="3" id="KW-0812">Transmembrane</keyword>
<dbReference type="SUPFAM" id="SSF49764">
    <property type="entry name" value="HSP20-like chaperones"/>
    <property type="match status" value="1"/>
</dbReference>
<evidence type="ECO:0000259" key="4">
    <source>
        <dbReference type="PROSITE" id="PS01031"/>
    </source>
</evidence>
<reference evidence="5" key="2">
    <citation type="journal article" date="2023" name="Int. J. Mol. Sci.">
        <title>De Novo Assembly and Annotation of 11 Diverse Shrub Willow (Salix) Genomes Reveals Novel Gene Organization in Sex-Linked Regions.</title>
        <authorList>
            <person name="Hyden B."/>
            <person name="Feng K."/>
            <person name="Yates T.B."/>
            <person name="Jawdy S."/>
            <person name="Cereghino C."/>
            <person name="Smart L.B."/>
            <person name="Muchero W."/>
        </authorList>
    </citation>
    <scope>NUCLEOTIDE SEQUENCE [LARGE SCALE GENOMIC DNA]</scope>
    <source>
        <tissue evidence="5">Shoot tip</tissue>
    </source>
</reference>
<dbReference type="Proteomes" id="UP001151529">
    <property type="component" value="Chromosome 13"/>
</dbReference>
<evidence type="ECO:0000313" key="5">
    <source>
        <dbReference type="EMBL" id="KAJ6694011.1"/>
    </source>
</evidence>
<accession>A0A9Q0PTX3</accession>
<reference evidence="5" key="1">
    <citation type="submission" date="2022-11" db="EMBL/GenBank/DDBJ databases">
        <authorList>
            <person name="Hyden B.L."/>
            <person name="Feng K."/>
            <person name="Yates T."/>
            <person name="Jawdy S."/>
            <person name="Smart L.B."/>
            <person name="Muchero W."/>
        </authorList>
    </citation>
    <scope>NUCLEOTIDE SEQUENCE</scope>
    <source>
        <tissue evidence="5">Shoot tip</tissue>
    </source>
</reference>
<keyword evidence="3" id="KW-0472">Membrane</keyword>
<dbReference type="InterPro" id="IPR002068">
    <property type="entry name" value="A-crystallin/Hsp20_dom"/>
</dbReference>